<dbReference type="RefSeq" id="XP_070891182.1">
    <property type="nucleotide sequence ID" value="XM_071024210.1"/>
</dbReference>
<dbReference type="Proteomes" id="UP001610432">
    <property type="component" value="Unassembled WGS sequence"/>
</dbReference>
<dbReference type="GeneID" id="98139282"/>
<comment type="caution">
    <text evidence="1">The sequence shown here is derived from an EMBL/GenBank/DDBJ whole genome shotgun (WGS) entry which is preliminary data.</text>
</comment>
<evidence type="ECO:0000313" key="1">
    <source>
        <dbReference type="EMBL" id="KAL2872203.1"/>
    </source>
</evidence>
<name>A0ABR4M6J3_9EURO</name>
<gene>
    <name evidence="1" type="ORF">BJX67DRAFT_102390</name>
</gene>
<dbReference type="EMBL" id="JBFXLQ010000002">
    <property type="protein sequence ID" value="KAL2872203.1"/>
    <property type="molecule type" value="Genomic_DNA"/>
</dbReference>
<evidence type="ECO:0008006" key="3">
    <source>
        <dbReference type="Google" id="ProtNLM"/>
    </source>
</evidence>
<proteinExistence type="predicted"/>
<sequence length="182" mass="20610">MALRLVSAMPTTGLSLFYMFLSDHVLPQLHYIVNVETLERLSFSSIWIPSKAFRVLPLLLRTVKNSSVVHVRCFHDRDRAERKALLHARGAKTNNRGKDGCAFSRLQGSVPSRTCSGFWPPQTLRASLCHGFVDDLSFLASLYFIWRSACTWNKSASEDGRWSGKAASKSFSFDHRDMSRPI</sequence>
<keyword evidence="2" id="KW-1185">Reference proteome</keyword>
<organism evidence="1 2">
    <name type="scientific">Aspergillus lucknowensis</name>
    <dbReference type="NCBI Taxonomy" id="176173"/>
    <lineage>
        <taxon>Eukaryota</taxon>
        <taxon>Fungi</taxon>
        <taxon>Dikarya</taxon>
        <taxon>Ascomycota</taxon>
        <taxon>Pezizomycotina</taxon>
        <taxon>Eurotiomycetes</taxon>
        <taxon>Eurotiomycetidae</taxon>
        <taxon>Eurotiales</taxon>
        <taxon>Aspergillaceae</taxon>
        <taxon>Aspergillus</taxon>
        <taxon>Aspergillus subgen. Nidulantes</taxon>
    </lineage>
</organism>
<accession>A0ABR4M6J3</accession>
<protein>
    <recommendedName>
        <fullName evidence="3">Secreted protein</fullName>
    </recommendedName>
</protein>
<evidence type="ECO:0000313" key="2">
    <source>
        <dbReference type="Proteomes" id="UP001610432"/>
    </source>
</evidence>
<reference evidence="1 2" key="1">
    <citation type="submission" date="2024-07" db="EMBL/GenBank/DDBJ databases">
        <title>Section-level genome sequencing and comparative genomics of Aspergillus sections Usti and Cavernicolus.</title>
        <authorList>
            <consortium name="Lawrence Berkeley National Laboratory"/>
            <person name="Nybo J.L."/>
            <person name="Vesth T.C."/>
            <person name="Theobald S."/>
            <person name="Frisvad J.C."/>
            <person name="Larsen T.O."/>
            <person name="Kjaerboelling I."/>
            <person name="Rothschild-Mancinelli K."/>
            <person name="Lyhne E.K."/>
            <person name="Kogle M.E."/>
            <person name="Barry K."/>
            <person name="Clum A."/>
            <person name="Na H."/>
            <person name="Ledsgaard L."/>
            <person name="Lin J."/>
            <person name="Lipzen A."/>
            <person name="Kuo A."/>
            <person name="Riley R."/>
            <person name="Mondo S."/>
            <person name="Labutti K."/>
            <person name="Haridas S."/>
            <person name="Pangalinan J."/>
            <person name="Salamov A.A."/>
            <person name="Simmons B.A."/>
            <person name="Magnuson J.K."/>
            <person name="Chen J."/>
            <person name="Drula E."/>
            <person name="Henrissat B."/>
            <person name="Wiebenga A."/>
            <person name="Lubbers R.J."/>
            <person name="Gomes A.C."/>
            <person name="Macurrencykelacurrency M.R."/>
            <person name="Stajich J."/>
            <person name="Grigoriev I.V."/>
            <person name="Mortensen U.H."/>
            <person name="De Vries R.P."/>
            <person name="Baker S.E."/>
            <person name="Andersen M.R."/>
        </authorList>
    </citation>
    <scope>NUCLEOTIDE SEQUENCE [LARGE SCALE GENOMIC DNA]</scope>
    <source>
        <strain evidence="1 2">CBS 449.75</strain>
    </source>
</reference>